<dbReference type="InterPro" id="IPR011006">
    <property type="entry name" value="CheY-like_superfamily"/>
</dbReference>
<dbReference type="InterPro" id="IPR001789">
    <property type="entry name" value="Sig_transdc_resp-reg_receiver"/>
</dbReference>
<organism evidence="4 5">
    <name type="scientific">Amycolatopsis ultiminotia</name>
    <dbReference type="NCBI Taxonomy" id="543629"/>
    <lineage>
        <taxon>Bacteria</taxon>
        <taxon>Bacillati</taxon>
        <taxon>Actinomycetota</taxon>
        <taxon>Actinomycetes</taxon>
        <taxon>Pseudonocardiales</taxon>
        <taxon>Pseudonocardiaceae</taxon>
        <taxon>Amycolatopsis</taxon>
    </lineage>
</organism>
<dbReference type="SUPFAM" id="SSF52172">
    <property type="entry name" value="CheY-like"/>
    <property type="match status" value="1"/>
</dbReference>
<dbReference type="EMBL" id="BAAAZN010000011">
    <property type="protein sequence ID" value="GAA3561618.1"/>
    <property type="molecule type" value="Genomic_DNA"/>
</dbReference>
<feature type="region of interest" description="Disordered" evidence="2">
    <location>
        <begin position="74"/>
        <end position="104"/>
    </location>
</feature>
<evidence type="ECO:0000256" key="1">
    <source>
        <dbReference type="PROSITE-ProRule" id="PRU00169"/>
    </source>
</evidence>
<dbReference type="Gene3D" id="3.40.50.2300">
    <property type="match status" value="1"/>
</dbReference>
<sequence length="123" mass="13541">MNSRSRRPHLREGMVRLIEAYGHEVVATVTTGPETLDALVKPKPDVSIVDIRMPPTQSDEGLPAVLAQLDSRRAVQPGHQPAALPRRKRDQQVHPSLVGKLGITDDDNNNRVLAVLTYPDKPS</sequence>
<comment type="caution">
    <text evidence="4">The sequence shown here is derived from an EMBL/GenBank/DDBJ whole genome shotgun (WGS) entry which is preliminary data.</text>
</comment>
<evidence type="ECO:0000313" key="5">
    <source>
        <dbReference type="Proteomes" id="UP001500689"/>
    </source>
</evidence>
<proteinExistence type="predicted"/>
<dbReference type="Proteomes" id="UP001500689">
    <property type="component" value="Unassembled WGS sequence"/>
</dbReference>
<dbReference type="PROSITE" id="PS50110">
    <property type="entry name" value="RESPONSE_REGULATORY"/>
    <property type="match status" value="1"/>
</dbReference>
<feature type="domain" description="Response regulatory" evidence="3">
    <location>
        <begin position="1"/>
        <end position="123"/>
    </location>
</feature>
<keyword evidence="5" id="KW-1185">Reference proteome</keyword>
<reference evidence="5" key="1">
    <citation type="journal article" date="2019" name="Int. J. Syst. Evol. Microbiol.">
        <title>The Global Catalogue of Microorganisms (GCM) 10K type strain sequencing project: providing services to taxonomists for standard genome sequencing and annotation.</title>
        <authorList>
            <consortium name="The Broad Institute Genomics Platform"/>
            <consortium name="The Broad Institute Genome Sequencing Center for Infectious Disease"/>
            <person name="Wu L."/>
            <person name="Ma J."/>
        </authorList>
    </citation>
    <scope>NUCLEOTIDE SEQUENCE [LARGE SCALE GENOMIC DNA]</scope>
    <source>
        <strain evidence="5">JCM 16898</strain>
    </source>
</reference>
<keyword evidence="1" id="KW-0597">Phosphoprotein</keyword>
<gene>
    <name evidence="4" type="ORF">GCM10022222_51760</name>
</gene>
<accession>A0ABP6X530</accession>
<evidence type="ECO:0000259" key="3">
    <source>
        <dbReference type="PROSITE" id="PS50110"/>
    </source>
</evidence>
<name>A0ABP6X530_9PSEU</name>
<evidence type="ECO:0000313" key="4">
    <source>
        <dbReference type="EMBL" id="GAA3561618.1"/>
    </source>
</evidence>
<evidence type="ECO:0000256" key="2">
    <source>
        <dbReference type="SAM" id="MobiDB-lite"/>
    </source>
</evidence>
<protein>
    <recommendedName>
        <fullName evidence="3">Response regulatory domain-containing protein</fullName>
    </recommendedName>
</protein>
<feature type="modified residue" description="4-aspartylphosphate" evidence="1">
    <location>
        <position position="50"/>
    </location>
</feature>